<feature type="compositionally biased region" description="Basic and acidic residues" evidence="1">
    <location>
        <begin position="124"/>
        <end position="136"/>
    </location>
</feature>
<feature type="compositionally biased region" description="Basic and acidic residues" evidence="1">
    <location>
        <begin position="89"/>
        <end position="100"/>
    </location>
</feature>
<reference evidence="2 3" key="1">
    <citation type="submission" date="2024-01" db="EMBL/GenBank/DDBJ databases">
        <title>A draft genome for a cacao thread blight-causing isolate of Paramarasmius palmivorus.</title>
        <authorList>
            <person name="Baruah I.K."/>
            <person name="Bukari Y."/>
            <person name="Amoako-Attah I."/>
            <person name="Meinhardt L.W."/>
            <person name="Bailey B.A."/>
            <person name="Cohen S.P."/>
        </authorList>
    </citation>
    <scope>NUCLEOTIDE SEQUENCE [LARGE SCALE GENOMIC DNA]</scope>
    <source>
        <strain evidence="2 3">GH-12</strain>
    </source>
</reference>
<feature type="compositionally biased region" description="Basic residues" evidence="1">
    <location>
        <begin position="465"/>
        <end position="474"/>
    </location>
</feature>
<keyword evidence="3" id="KW-1185">Reference proteome</keyword>
<feature type="region of interest" description="Disordered" evidence="1">
    <location>
        <begin position="186"/>
        <end position="496"/>
    </location>
</feature>
<protein>
    <submittedName>
        <fullName evidence="2">Uncharacterized protein</fullName>
    </submittedName>
</protein>
<proteinExistence type="predicted"/>
<gene>
    <name evidence="2" type="ORF">VNI00_014821</name>
</gene>
<dbReference type="Proteomes" id="UP001383192">
    <property type="component" value="Unassembled WGS sequence"/>
</dbReference>
<feature type="compositionally biased region" description="Basic and acidic residues" evidence="1">
    <location>
        <begin position="313"/>
        <end position="326"/>
    </location>
</feature>
<feature type="compositionally biased region" description="Polar residues" evidence="1">
    <location>
        <begin position="63"/>
        <end position="86"/>
    </location>
</feature>
<organism evidence="2 3">
    <name type="scientific">Paramarasmius palmivorus</name>
    <dbReference type="NCBI Taxonomy" id="297713"/>
    <lineage>
        <taxon>Eukaryota</taxon>
        <taxon>Fungi</taxon>
        <taxon>Dikarya</taxon>
        <taxon>Basidiomycota</taxon>
        <taxon>Agaricomycotina</taxon>
        <taxon>Agaricomycetes</taxon>
        <taxon>Agaricomycetidae</taxon>
        <taxon>Agaricales</taxon>
        <taxon>Marasmiineae</taxon>
        <taxon>Marasmiaceae</taxon>
        <taxon>Paramarasmius</taxon>
    </lineage>
</organism>
<feature type="region of interest" description="Disordered" evidence="1">
    <location>
        <begin position="1"/>
        <end position="144"/>
    </location>
</feature>
<comment type="caution">
    <text evidence="2">The sequence shown here is derived from an EMBL/GenBank/DDBJ whole genome shotgun (WGS) entry which is preliminary data.</text>
</comment>
<name>A0AAW0BQE4_9AGAR</name>
<feature type="compositionally biased region" description="Polar residues" evidence="1">
    <location>
        <begin position="103"/>
        <end position="112"/>
    </location>
</feature>
<feature type="compositionally biased region" description="Low complexity" evidence="1">
    <location>
        <begin position="32"/>
        <end position="54"/>
    </location>
</feature>
<feature type="compositionally biased region" description="Polar residues" evidence="1">
    <location>
        <begin position="360"/>
        <end position="376"/>
    </location>
</feature>
<feature type="compositionally biased region" description="Basic and acidic residues" evidence="1">
    <location>
        <begin position="186"/>
        <end position="202"/>
    </location>
</feature>
<dbReference type="EMBL" id="JAYKXP010000088">
    <property type="protein sequence ID" value="KAK7028808.1"/>
    <property type="molecule type" value="Genomic_DNA"/>
</dbReference>
<dbReference type="AlphaFoldDB" id="A0AAW0BQE4"/>
<evidence type="ECO:0000313" key="2">
    <source>
        <dbReference type="EMBL" id="KAK7028808.1"/>
    </source>
</evidence>
<evidence type="ECO:0000313" key="3">
    <source>
        <dbReference type="Proteomes" id="UP001383192"/>
    </source>
</evidence>
<sequence length="553" mass="61623">MASQTRYPLRNRDKAASSAKVPVDQENPGTPSLSSSLTDESTDSAPESPSPAAAIKQDPSGKAQDSATFKTHNGGSGTASRVSGANHTEIPKPHVGKRDIPAGNSNESSFTAPTGDDNEGPWTEVRRRTKSLDDLRRKKSNKNQLRFNVPIDYLSEEQASTVRAAEENLTPAQRAAIDMKTVIYKLDRQTPSPREKFCRRENEIDDEELDPQAQRAALESWNAVRDVEQQAHAQPKASQPAKRNRLMSLSKQSDSKRTQGNKETYKLPNQRQMLLIATTSRRPRKVSVKTKKCSKRSRSKSPKRRSKKNKSRERKERKSKEDDTHLKPMSSHHERKLKDAMRGRSGTPGTPRASDYAAQPANQLPDTSFLAQALNGSSKKRRSRERVSKKRRDAKKRKEFSSSSSSSLGDDDGEVVLQVVRVRQSSSSSSSTSSSADDSGSDSDSSESSTSSGTSSSSDSSDSRRARRKKNKRKNLTDKGSKTRLIKPVRPPTYDGTADAERLHTWLMRMIQYCEEGNVPRDQQVMLASHYLRGERCRSSFKRFHVIIHVGES</sequence>
<feature type="compositionally biased region" description="Polar residues" evidence="1">
    <location>
        <begin position="267"/>
        <end position="280"/>
    </location>
</feature>
<feature type="compositionally biased region" description="Low complexity" evidence="1">
    <location>
        <begin position="446"/>
        <end position="460"/>
    </location>
</feature>
<feature type="compositionally biased region" description="Basic residues" evidence="1">
    <location>
        <begin position="281"/>
        <end position="312"/>
    </location>
</feature>
<feature type="compositionally biased region" description="Low complexity" evidence="1">
    <location>
        <begin position="425"/>
        <end position="438"/>
    </location>
</feature>
<feature type="compositionally biased region" description="Basic residues" evidence="1">
    <location>
        <begin position="378"/>
        <end position="398"/>
    </location>
</feature>
<evidence type="ECO:0000256" key="1">
    <source>
        <dbReference type="SAM" id="MobiDB-lite"/>
    </source>
</evidence>
<accession>A0AAW0BQE4</accession>